<proteinExistence type="predicted"/>
<accession>A0A0F9W1C0</accession>
<protein>
    <submittedName>
        <fullName evidence="1">Uncharacterized protein</fullName>
    </submittedName>
</protein>
<organism evidence="1">
    <name type="scientific">marine sediment metagenome</name>
    <dbReference type="NCBI Taxonomy" id="412755"/>
    <lineage>
        <taxon>unclassified sequences</taxon>
        <taxon>metagenomes</taxon>
        <taxon>ecological metagenomes</taxon>
    </lineage>
</organism>
<sequence length="64" mass="7638">MKKYQIKLPPDFGEDELSDKHISCIFNADVKGFIGKLELYNGSYIDKRFWQSQFWKKLKSEFNS</sequence>
<reference evidence="1" key="1">
    <citation type="journal article" date="2015" name="Nature">
        <title>Complex archaea that bridge the gap between prokaryotes and eukaryotes.</title>
        <authorList>
            <person name="Spang A."/>
            <person name="Saw J.H."/>
            <person name="Jorgensen S.L."/>
            <person name="Zaremba-Niedzwiedzka K."/>
            <person name="Martijn J."/>
            <person name="Lind A.E."/>
            <person name="van Eijk R."/>
            <person name="Schleper C."/>
            <person name="Guy L."/>
            <person name="Ettema T.J."/>
        </authorList>
    </citation>
    <scope>NUCLEOTIDE SEQUENCE</scope>
</reference>
<evidence type="ECO:0000313" key="1">
    <source>
        <dbReference type="EMBL" id="KKN71838.1"/>
    </source>
</evidence>
<dbReference type="AlphaFoldDB" id="A0A0F9W1C0"/>
<dbReference type="EMBL" id="LAZR01000375">
    <property type="protein sequence ID" value="KKN71838.1"/>
    <property type="molecule type" value="Genomic_DNA"/>
</dbReference>
<name>A0A0F9W1C0_9ZZZZ</name>
<gene>
    <name evidence="1" type="ORF">LCGC14_0416920</name>
</gene>
<comment type="caution">
    <text evidence="1">The sequence shown here is derived from an EMBL/GenBank/DDBJ whole genome shotgun (WGS) entry which is preliminary data.</text>
</comment>